<accession>A0A0F2MJ29</accession>
<dbReference type="VEuPathDB" id="FungiDB:SPSK_06729"/>
<name>A0A0F2MJ29_SPOSC</name>
<evidence type="ECO:0000313" key="2">
    <source>
        <dbReference type="Proteomes" id="UP000033710"/>
    </source>
</evidence>
<reference evidence="1 2" key="1">
    <citation type="journal article" date="2014" name="BMC Genomics">
        <title>Comparative genomics of the major fungal agents of human and animal Sporotrichosis: Sporothrix schenckii and Sporothrix brasiliensis.</title>
        <authorList>
            <person name="Teixeira M.M."/>
            <person name="de Almeida L.G."/>
            <person name="Kubitschek-Barreira P."/>
            <person name="Alves F.L."/>
            <person name="Kioshima E.S."/>
            <person name="Abadio A.K."/>
            <person name="Fernandes L."/>
            <person name="Derengowski L.S."/>
            <person name="Ferreira K.S."/>
            <person name="Souza R.C."/>
            <person name="Ruiz J.C."/>
            <person name="de Andrade N.C."/>
            <person name="Paes H.C."/>
            <person name="Nicola A.M."/>
            <person name="Albuquerque P."/>
            <person name="Gerber A.L."/>
            <person name="Martins V.P."/>
            <person name="Peconick L.D."/>
            <person name="Neto A.V."/>
            <person name="Chaucanez C.B."/>
            <person name="Silva P.A."/>
            <person name="Cunha O.L."/>
            <person name="de Oliveira F.F."/>
            <person name="dos Santos T.C."/>
            <person name="Barros A.L."/>
            <person name="Soares M.A."/>
            <person name="de Oliveira L.M."/>
            <person name="Marini M.M."/>
            <person name="Villalobos-Duno H."/>
            <person name="Cunha M.M."/>
            <person name="de Hoog S."/>
            <person name="da Silveira J.F."/>
            <person name="Henrissat B."/>
            <person name="Nino-Vega G.A."/>
            <person name="Cisalpino P.S."/>
            <person name="Mora-Montes H.M."/>
            <person name="Almeida S.R."/>
            <person name="Stajich J.E."/>
            <person name="Lopes-Bezerra L.M."/>
            <person name="Vasconcelos A.T."/>
            <person name="Felipe M.S."/>
        </authorList>
    </citation>
    <scope>NUCLEOTIDE SEQUENCE [LARGE SCALE GENOMIC DNA]</scope>
    <source>
        <strain evidence="1 2">1099-18</strain>
    </source>
</reference>
<dbReference type="AlphaFoldDB" id="A0A0F2MJ29"/>
<dbReference type="RefSeq" id="XP_016591735.1">
    <property type="nucleotide sequence ID" value="XM_016733427.1"/>
</dbReference>
<protein>
    <submittedName>
        <fullName evidence="1">Uncharacterized protein</fullName>
    </submittedName>
</protein>
<evidence type="ECO:0000313" key="1">
    <source>
        <dbReference type="EMBL" id="KJR89059.1"/>
    </source>
</evidence>
<organism evidence="1 2">
    <name type="scientific">Sporothrix schenckii 1099-18</name>
    <dbReference type="NCBI Taxonomy" id="1397361"/>
    <lineage>
        <taxon>Eukaryota</taxon>
        <taxon>Fungi</taxon>
        <taxon>Dikarya</taxon>
        <taxon>Ascomycota</taxon>
        <taxon>Pezizomycotina</taxon>
        <taxon>Sordariomycetes</taxon>
        <taxon>Sordariomycetidae</taxon>
        <taxon>Ophiostomatales</taxon>
        <taxon>Ophiostomataceae</taxon>
        <taxon>Sporothrix</taxon>
    </lineage>
</organism>
<sequence length="136" mass="15335">MNGWYQQPRRSMQHGRTLNSKMLFSMQHYNHLSALGKAHTEHHRAPAENKVTQPRLATRVGQIHTIEAGNGYEIPWIDASRMSTDTSIDFLLHSPVLVGDLITDDGALRCLQASPSIYTIDLLGPWWLVVHPTVVL</sequence>
<proteinExistence type="predicted"/>
<gene>
    <name evidence="1" type="ORF">SPSK_06729</name>
</gene>
<dbReference type="Proteomes" id="UP000033710">
    <property type="component" value="Unassembled WGS sequence"/>
</dbReference>
<reference evidence="1 2" key="2">
    <citation type="journal article" date="2015" name="Eukaryot. Cell">
        <title>Asexual propagation of a virulent clone complex in a human and feline outbreak of sporotrichosis.</title>
        <authorList>
            <person name="Teixeira Mde M."/>
            <person name="Rodrigues A.M."/>
            <person name="Tsui C.K."/>
            <person name="de Almeida L.G."/>
            <person name="Van Diepeningen A.D."/>
            <person name="van den Ende B.G."/>
            <person name="Fernandes G.F."/>
            <person name="Kano R."/>
            <person name="Hamelin R.C."/>
            <person name="Lopes-Bezerra L.M."/>
            <person name="Vasconcelos A.T."/>
            <person name="de Hoog S."/>
            <person name="de Camargo Z.P."/>
            <person name="Felipe M.S."/>
        </authorList>
    </citation>
    <scope>NUCLEOTIDE SEQUENCE [LARGE SCALE GENOMIC DNA]</scope>
    <source>
        <strain evidence="1 2">1099-18</strain>
    </source>
</reference>
<dbReference type="GeneID" id="27668704"/>
<dbReference type="EMBL" id="AXCR01000001">
    <property type="protein sequence ID" value="KJR89059.1"/>
    <property type="molecule type" value="Genomic_DNA"/>
</dbReference>
<dbReference type="KEGG" id="ssck:SPSK_06729"/>
<comment type="caution">
    <text evidence="1">The sequence shown here is derived from an EMBL/GenBank/DDBJ whole genome shotgun (WGS) entry which is preliminary data.</text>
</comment>